<reference evidence="1" key="1">
    <citation type="submission" date="2023-08" db="EMBL/GenBank/DDBJ databases">
        <title>Black Yeasts Isolated from many extreme environments.</title>
        <authorList>
            <person name="Coleine C."/>
            <person name="Stajich J.E."/>
            <person name="Selbmann L."/>
        </authorList>
    </citation>
    <scope>NUCLEOTIDE SEQUENCE</scope>
    <source>
        <strain evidence="1">CCFEE 5810</strain>
    </source>
</reference>
<accession>A0AAN7W6Y4</accession>
<sequence>MAEVEPTRPTLTTVFQPGPPRECLLAILPIEAIRTLQQTCHEFADLYEYALPAVWNIDKLLRRFLPHPKAFRAEMTKNNAIICGEVALRFFDHTAAWHPDNMDVEVPNSSASYHLHWHLLKVQGYAYSAWKSQHPFRVMLDDDGEYFGFAETRTYQNLNE</sequence>
<name>A0AAN7W6Y4_9PEZI</name>
<dbReference type="Proteomes" id="UP001310594">
    <property type="component" value="Unassembled WGS sequence"/>
</dbReference>
<comment type="caution">
    <text evidence="1">The sequence shown here is derived from an EMBL/GenBank/DDBJ whole genome shotgun (WGS) entry which is preliminary data.</text>
</comment>
<evidence type="ECO:0000313" key="1">
    <source>
        <dbReference type="EMBL" id="KAK5701796.1"/>
    </source>
</evidence>
<dbReference type="EMBL" id="JAVRQU010000006">
    <property type="protein sequence ID" value="KAK5701796.1"/>
    <property type="molecule type" value="Genomic_DNA"/>
</dbReference>
<organism evidence="1 2">
    <name type="scientific">Elasticomyces elasticus</name>
    <dbReference type="NCBI Taxonomy" id="574655"/>
    <lineage>
        <taxon>Eukaryota</taxon>
        <taxon>Fungi</taxon>
        <taxon>Dikarya</taxon>
        <taxon>Ascomycota</taxon>
        <taxon>Pezizomycotina</taxon>
        <taxon>Dothideomycetes</taxon>
        <taxon>Dothideomycetidae</taxon>
        <taxon>Mycosphaerellales</taxon>
        <taxon>Teratosphaeriaceae</taxon>
        <taxon>Elasticomyces</taxon>
    </lineage>
</organism>
<dbReference type="AlphaFoldDB" id="A0AAN7W6Y4"/>
<evidence type="ECO:0000313" key="2">
    <source>
        <dbReference type="Proteomes" id="UP001310594"/>
    </source>
</evidence>
<gene>
    <name evidence="1" type="ORF">LTR97_004614</name>
</gene>
<protein>
    <submittedName>
        <fullName evidence="1">Uncharacterized protein</fullName>
    </submittedName>
</protein>
<proteinExistence type="predicted"/>